<comment type="caution">
    <text evidence="2">The sequence shown here is derived from an EMBL/GenBank/DDBJ whole genome shotgun (WGS) entry which is preliminary data.</text>
</comment>
<organism evidence="2 3">
    <name type="scientific">Tritrichomonas foetus</name>
    <dbReference type="NCBI Taxonomy" id="1144522"/>
    <lineage>
        <taxon>Eukaryota</taxon>
        <taxon>Metamonada</taxon>
        <taxon>Parabasalia</taxon>
        <taxon>Tritrichomonadida</taxon>
        <taxon>Tritrichomonadidae</taxon>
        <taxon>Tritrichomonas</taxon>
    </lineage>
</organism>
<dbReference type="Pfam" id="PF03810">
    <property type="entry name" value="IBN_N"/>
    <property type="match status" value="1"/>
</dbReference>
<dbReference type="AlphaFoldDB" id="A0A1J4KG76"/>
<dbReference type="PROSITE" id="PS50166">
    <property type="entry name" value="IMPORTIN_B_NT"/>
    <property type="match status" value="1"/>
</dbReference>
<dbReference type="InterPro" id="IPR016024">
    <property type="entry name" value="ARM-type_fold"/>
</dbReference>
<dbReference type="Gene3D" id="1.25.10.10">
    <property type="entry name" value="Leucine-rich Repeat Variant"/>
    <property type="match status" value="1"/>
</dbReference>
<dbReference type="GO" id="GO:0031267">
    <property type="term" value="F:small GTPase binding"/>
    <property type="evidence" value="ECO:0007669"/>
    <property type="project" value="InterPro"/>
</dbReference>
<keyword evidence="3" id="KW-1185">Reference proteome</keyword>
<sequence>MNEVIHALISTFQGTPDQIMQAQQYLLSMQNNPEFSTILINIIIRSDLPDLSRVAASIQLKRLFNKSGNDNFLEQLNIEKMIDIFIKSPKMAQTQLNSIFQLLIEKYVKQNQGIQFLLQIISGCFNSGNSSVFVGVSIIRFILKSKTRIFPGFGDKNKFAKFISPLFLEIAQFLLTNPDEFVLHCVLLTVNRILCYSDLLPVDFWVNFIITILQNQTETSFFDIDKDVVKFATGLIELKRNLFLPQFALAVSNAIVNKIISGISYKGINYAFRYFYQFMRFECYFSIFNVNLFAKVVLFNFFKLTQTDFQQMNEHLFGFLLNRHNVNIESLFVSPISGAFFVLQEMMEKKILLNELPQFLIESIQNGDEGTIYGAVHLSSIISNYINPEFTEAVLNSINSIQNSYLKEISYFMFFSNINSCKNNINGNMNNNLSNNLNLCRELLTQCCNNIVDETKMEIVKYFCLIVFARTVIYFPVESIMGVIGEKLPIIIKAYLEFNSKLPTNQMTISLSNVLNYFLEYLEPLSIETIRELFKILYQLINENNESLSEICTSIINFSHMMKGKSIDFFSESLSILIQLFLDAPLDLENDYENILDIMKNLIIDTPSLTASFAEFPEFWKWLIDNAIDNDDILYEIVNIMKFYAIRVSTEGYLDIKAKLETLISETLNSLISKVDENSQNVMFVQSINKLSQILFIVLKSNKHFPFYLEIFSKLNSSCFADSLAALATMSPNVFAYELNFRICLNVASPAAFLLSFLPVIQEWEKIPDFIKSSENEIKEVIIKHLTSLTNLLQQKQNIPNLDNSVDRENEEEDMLDFPDIDFKSSSSEDEDIFNFEKIISVFQSCQI</sequence>
<dbReference type="Proteomes" id="UP000179807">
    <property type="component" value="Unassembled WGS sequence"/>
</dbReference>
<name>A0A1J4KG76_9EUKA</name>
<dbReference type="InterPro" id="IPR011989">
    <property type="entry name" value="ARM-like"/>
</dbReference>
<gene>
    <name evidence="2" type="ORF">TRFO_20377</name>
</gene>
<dbReference type="EMBL" id="MLAK01000613">
    <property type="protein sequence ID" value="OHT10407.1"/>
    <property type="molecule type" value="Genomic_DNA"/>
</dbReference>
<dbReference type="SUPFAM" id="SSF48371">
    <property type="entry name" value="ARM repeat"/>
    <property type="match status" value="1"/>
</dbReference>
<proteinExistence type="predicted"/>
<dbReference type="InterPro" id="IPR001494">
    <property type="entry name" value="Importin-beta_N"/>
</dbReference>
<feature type="domain" description="Importin N-terminal" evidence="1">
    <location>
        <begin position="22"/>
        <end position="88"/>
    </location>
</feature>
<protein>
    <recommendedName>
        <fullName evidence="1">Importin N-terminal domain-containing protein</fullName>
    </recommendedName>
</protein>
<evidence type="ECO:0000313" key="3">
    <source>
        <dbReference type="Proteomes" id="UP000179807"/>
    </source>
</evidence>
<evidence type="ECO:0000313" key="2">
    <source>
        <dbReference type="EMBL" id="OHT10407.1"/>
    </source>
</evidence>
<dbReference type="GO" id="GO:0006886">
    <property type="term" value="P:intracellular protein transport"/>
    <property type="evidence" value="ECO:0007669"/>
    <property type="project" value="InterPro"/>
</dbReference>
<dbReference type="VEuPathDB" id="TrichDB:TRFO_20377"/>
<reference evidence="2" key="1">
    <citation type="submission" date="2016-10" db="EMBL/GenBank/DDBJ databases">
        <authorList>
            <person name="Benchimol M."/>
            <person name="Almeida L.G."/>
            <person name="Vasconcelos A.T."/>
            <person name="Perreira-Neves A."/>
            <person name="Rosa I.A."/>
            <person name="Tasca T."/>
            <person name="Bogo M.R."/>
            <person name="de Souza W."/>
        </authorList>
    </citation>
    <scope>NUCLEOTIDE SEQUENCE [LARGE SCALE GENOMIC DNA]</scope>
    <source>
        <strain evidence="2">K</strain>
    </source>
</reference>
<evidence type="ECO:0000259" key="1">
    <source>
        <dbReference type="PROSITE" id="PS50166"/>
    </source>
</evidence>
<dbReference type="RefSeq" id="XP_068363543.1">
    <property type="nucleotide sequence ID" value="XM_068501362.1"/>
</dbReference>
<accession>A0A1J4KG76</accession>
<dbReference type="GeneID" id="94836066"/>